<dbReference type="Proteomes" id="UP000291020">
    <property type="component" value="Unassembled WGS sequence"/>
</dbReference>
<keyword evidence="2" id="KW-1185">Reference proteome</keyword>
<protein>
    <submittedName>
        <fullName evidence="1">Uncharacterized protein</fullName>
    </submittedName>
</protein>
<name>A0A452IZQ3_9SAUR</name>
<accession>A0A452IZQ3</accession>
<reference evidence="1" key="3">
    <citation type="submission" date="2025-09" db="UniProtKB">
        <authorList>
            <consortium name="Ensembl"/>
        </authorList>
    </citation>
    <scope>IDENTIFICATION</scope>
</reference>
<evidence type="ECO:0000313" key="2">
    <source>
        <dbReference type="Proteomes" id="UP000291020"/>
    </source>
</evidence>
<reference evidence="2" key="1">
    <citation type="journal article" date="2017" name="PLoS ONE">
        <title>The Agassiz's desert tortoise genome provides a resource for the conservation of a threatened species.</title>
        <authorList>
            <person name="Tollis M."/>
            <person name="DeNardo D.F."/>
            <person name="Cornelius J.A."/>
            <person name="Dolby G.A."/>
            <person name="Edwards T."/>
            <person name="Henen B.T."/>
            <person name="Karl A.E."/>
            <person name="Murphy R.W."/>
            <person name="Kusumi K."/>
        </authorList>
    </citation>
    <scope>NUCLEOTIDE SEQUENCE [LARGE SCALE GENOMIC DNA]</scope>
</reference>
<evidence type="ECO:0000313" key="1">
    <source>
        <dbReference type="Ensembl" id="ENSGAGP00000033611.1"/>
    </source>
</evidence>
<reference evidence="1" key="2">
    <citation type="submission" date="2025-08" db="UniProtKB">
        <authorList>
            <consortium name="Ensembl"/>
        </authorList>
    </citation>
    <scope>IDENTIFICATION</scope>
</reference>
<dbReference type="Ensembl" id="ENSGAGT00000038076.1">
    <property type="protein sequence ID" value="ENSGAGP00000033611.1"/>
    <property type="gene ID" value="ENSGAGG00000023932.1"/>
</dbReference>
<proteinExistence type="predicted"/>
<organism evidence="1 2">
    <name type="scientific">Gopherus agassizii</name>
    <name type="common">Agassiz's desert tortoise</name>
    <dbReference type="NCBI Taxonomy" id="38772"/>
    <lineage>
        <taxon>Eukaryota</taxon>
        <taxon>Metazoa</taxon>
        <taxon>Chordata</taxon>
        <taxon>Craniata</taxon>
        <taxon>Vertebrata</taxon>
        <taxon>Euteleostomi</taxon>
        <taxon>Archelosauria</taxon>
        <taxon>Testudinata</taxon>
        <taxon>Testudines</taxon>
        <taxon>Cryptodira</taxon>
        <taxon>Durocryptodira</taxon>
        <taxon>Testudinoidea</taxon>
        <taxon>Testudinidae</taxon>
        <taxon>Gopherus</taxon>
    </lineage>
</organism>
<sequence>MRRTRLLWDALSPGSATHLLCNCEQGMAPSMPQFPLPPCVGLVHSDCKLFRAGIVCLFRPQHKGPRSQRGLLALIQCE</sequence>
<dbReference type="AlphaFoldDB" id="A0A452IZQ3"/>